<feature type="repeat" description="WD" evidence="13">
    <location>
        <begin position="139"/>
        <end position="180"/>
    </location>
</feature>
<dbReference type="GO" id="GO:0046513">
    <property type="term" value="P:ceramide biosynthetic process"/>
    <property type="evidence" value="ECO:0007669"/>
    <property type="project" value="TreeGrafter"/>
</dbReference>
<comment type="similarity">
    <text evidence="4">Belongs to the class-II pyridoxal-phosphate-dependent aminotransferase family.</text>
</comment>
<evidence type="ECO:0000256" key="2">
    <source>
        <dbReference type="ARBA" id="ARBA00004760"/>
    </source>
</evidence>
<evidence type="ECO:0000256" key="8">
    <source>
        <dbReference type="ARBA" id="ARBA00022737"/>
    </source>
</evidence>
<dbReference type="PRINTS" id="PR00320">
    <property type="entry name" value="GPROTEINBRPT"/>
</dbReference>
<evidence type="ECO:0000256" key="3">
    <source>
        <dbReference type="ARBA" id="ARBA00004991"/>
    </source>
</evidence>
<protein>
    <recommendedName>
        <fullName evidence="5">serine C-palmitoyltransferase</fullName>
        <ecNumber evidence="5">2.3.1.50</ecNumber>
    </recommendedName>
</protein>
<dbReference type="GO" id="GO:0016020">
    <property type="term" value="C:membrane"/>
    <property type="evidence" value="ECO:0007669"/>
    <property type="project" value="GOC"/>
</dbReference>
<dbReference type="PANTHER" id="PTHR13693:SF2">
    <property type="entry name" value="SERINE PALMITOYLTRANSFERASE 1"/>
    <property type="match status" value="1"/>
</dbReference>
<dbReference type="GO" id="GO:0030170">
    <property type="term" value="F:pyridoxal phosphate binding"/>
    <property type="evidence" value="ECO:0007669"/>
    <property type="project" value="InterPro"/>
</dbReference>
<dbReference type="Gene3D" id="2.130.10.10">
    <property type="entry name" value="YVTN repeat-like/Quinoprotein amine dehydrogenase"/>
    <property type="match status" value="2"/>
</dbReference>
<dbReference type="SMART" id="SM00320">
    <property type="entry name" value="WD40"/>
    <property type="match status" value="7"/>
</dbReference>
<keyword evidence="9" id="KW-0663">Pyridoxal phosphate</keyword>
<dbReference type="InterPro" id="IPR050087">
    <property type="entry name" value="AON_synthase_class-II"/>
</dbReference>
<dbReference type="SUPFAM" id="SSF50978">
    <property type="entry name" value="WD40 repeat-like"/>
    <property type="match status" value="1"/>
</dbReference>
<evidence type="ECO:0000313" key="15">
    <source>
        <dbReference type="EMBL" id="GAN05806.1"/>
    </source>
</evidence>
<evidence type="ECO:0000256" key="12">
    <source>
        <dbReference type="ARBA" id="ARBA00023315"/>
    </source>
</evidence>
<reference evidence="15" key="1">
    <citation type="submission" date="2014-09" db="EMBL/GenBank/DDBJ databases">
        <title>Draft genome sequence of an oleaginous Mucoromycotina fungus Mucor ambiguus NBRC6742.</title>
        <authorList>
            <person name="Takeda I."/>
            <person name="Yamane N."/>
            <person name="Morita T."/>
            <person name="Tamano K."/>
            <person name="Machida M."/>
            <person name="Baker S."/>
            <person name="Koike H."/>
        </authorList>
    </citation>
    <scope>NUCLEOTIDE SEQUENCE</scope>
    <source>
        <strain evidence="15">NBRC 6742</strain>
    </source>
</reference>
<evidence type="ECO:0000256" key="7">
    <source>
        <dbReference type="ARBA" id="ARBA00022679"/>
    </source>
</evidence>
<keyword evidence="7 15" id="KW-0808">Transferase</keyword>
<dbReference type="GO" id="GO:0004758">
    <property type="term" value="F:serine C-palmitoyltransferase activity"/>
    <property type="evidence" value="ECO:0007669"/>
    <property type="project" value="TreeGrafter"/>
</dbReference>
<evidence type="ECO:0000256" key="10">
    <source>
        <dbReference type="ARBA" id="ARBA00022919"/>
    </source>
</evidence>
<dbReference type="EMBL" id="DF836391">
    <property type="protein sequence ID" value="GAN05806.1"/>
    <property type="molecule type" value="Genomic_DNA"/>
</dbReference>
<dbReference type="InterPro" id="IPR015943">
    <property type="entry name" value="WD40/YVTN_repeat-like_dom_sf"/>
</dbReference>
<keyword evidence="8" id="KW-0677">Repeat</keyword>
<dbReference type="SUPFAM" id="SSF53383">
    <property type="entry name" value="PLP-dependent transferases"/>
    <property type="match status" value="1"/>
</dbReference>
<keyword evidence="6 13" id="KW-0853">WD repeat</keyword>
<dbReference type="GO" id="GO:0005783">
    <property type="term" value="C:endoplasmic reticulum"/>
    <property type="evidence" value="ECO:0007669"/>
    <property type="project" value="TreeGrafter"/>
</dbReference>
<dbReference type="GO" id="GO:0046512">
    <property type="term" value="P:sphingosine biosynthetic process"/>
    <property type="evidence" value="ECO:0007669"/>
    <property type="project" value="TreeGrafter"/>
</dbReference>
<dbReference type="Pfam" id="PF00155">
    <property type="entry name" value="Aminotran_1_2"/>
    <property type="match status" value="1"/>
</dbReference>
<gene>
    <name evidence="15" type="ORF">MAM1_0102c05281</name>
</gene>
<evidence type="ECO:0000256" key="5">
    <source>
        <dbReference type="ARBA" id="ARBA00013220"/>
    </source>
</evidence>
<dbReference type="Pfam" id="PF00400">
    <property type="entry name" value="WD40"/>
    <property type="match status" value="7"/>
</dbReference>
<dbReference type="InterPro" id="IPR020472">
    <property type="entry name" value="WD40_PAC1"/>
</dbReference>
<accession>A0A0C9M742</accession>
<dbReference type="Gene3D" id="3.40.640.10">
    <property type="entry name" value="Type I PLP-dependent aspartate aminotransferase-like (Major domain)"/>
    <property type="match status" value="1"/>
</dbReference>
<evidence type="ECO:0000256" key="11">
    <source>
        <dbReference type="ARBA" id="ARBA00023098"/>
    </source>
</evidence>
<evidence type="ECO:0000256" key="4">
    <source>
        <dbReference type="ARBA" id="ARBA00008392"/>
    </source>
</evidence>
<dbReference type="Proteomes" id="UP000053815">
    <property type="component" value="Unassembled WGS sequence"/>
</dbReference>
<dbReference type="InterPro" id="IPR004839">
    <property type="entry name" value="Aminotransferase_I/II_large"/>
</dbReference>
<evidence type="ECO:0000256" key="1">
    <source>
        <dbReference type="ARBA" id="ARBA00001933"/>
    </source>
</evidence>
<keyword evidence="12" id="KW-0012">Acyltransferase</keyword>
<dbReference type="STRING" id="91626.A0A0C9M742"/>
<feature type="repeat" description="WD" evidence="13">
    <location>
        <begin position="54"/>
        <end position="95"/>
    </location>
</feature>
<comment type="pathway">
    <text evidence="2">Lipid metabolism; sphingolipid metabolism.</text>
</comment>
<evidence type="ECO:0000256" key="6">
    <source>
        <dbReference type="ARBA" id="ARBA00022574"/>
    </source>
</evidence>
<dbReference type="OrthoDB" id="3168162at2759"/>
<dbReference type="EC" id="2.3.1.50" evidence="5"/>
<dbReference type="InterPro" id="IPR015421">
    <property type="entry name" value="PyrdxlP-dep_Trfase_major"/>
</dbReference>
<dbReference type="CDD" id="cd00200">
    <property type="entry name" value="WD40"/>
    <property type="match status" value="1"/>
</dbReference>
<evidence type="ECO:0000259" key="14">
    <source>
        <dbReference type="Pfam" id="PF00155"/>
    </source>
</evidence>
<name>A0A0C9M742_9FUNG</name>
<dbReference type="InterPro" id="IPR015424">
    <property type="entry name" value="PyrdxlP-dep_Trfase"/>
</dbReference>
<keyword evidence="10" id="KW-0746">Sphingolipid metabolism</keyword>
<keyword evidence="11" id="KW-0443">Lipid metabolism</keyword>
<proteinExistence type="inferred from homology"/>
<organism evidence="15">
    <name type="scientific">Mucor ambiguus</name>
    <dbReference type="NCBI Taxonomy" id="91626"/>
    <lineage>
        <taxon>Eukaryota</taxon>
        <taxon>Fungi</taxon>
        <taxon>Fungi incertae sedis</taxon>
        <taxon>Mucoromycota</taxon>
        <taxon>Mucoromycotina</taxon>
        <taxon>Mucoromycetes</taxon>
        <taxon>Mucorales</taxon>
        <taxon>Mucorineae</taxon>
        <taxon>Mucoraceae</taxon>
        <taxon>Mucor</taxon>
    </lineage>
</organism>
<feature type="repeat" description="WD" evidence="13">
    <location>
        <begin position="12"/>
        <end position="53"/>
    </location>
</feature>
<comment type="pathway">
    <text evidence="3">Sphingolipid metabolism.</text>
</comment>
<sequence>MPTTYIPTIVHDDAHTDGIWDVAWSNHSNLVITGSEDNTIKCWDGASGELKYTLEGHAMGVISVDASVDGTRLVSTSIDSNIRIWDLENEGKLIKSITAAPVEAWKAKISPDGQYVATGSHNGDINFFSVESGEKVNSLPTKNKFIMSTAYSPDGRYVAGGAEDGAIYVFNIETNQLAHTLSGHAMAVRTLSFASDSKTLISGSDDKCIHVYDVEHGQLASTLTGHSDWILSVAANPDISKQQLASCGSDKRIKIWDLALRSVLETHEVHTDQVWGIAWNSEGTKLASGSDDKSVKWFASSAIVAIPGSHHALNYLKNAYQHDPFRIALELFLVFFAIRYMMSAKYKPHDNAVKLTDKEIDDLVEEWHPEPLVPSLSKYDKFNMEKTYIIMGAQSVKPKVAGVTKPLINLATTNYLNLVASEQIREKAITTLKNYGVGSCGPPGFYGTIDVHMDLERDIAQFLGTEQAIIYAQGFSTISSVIPAFCKRGDILVCDDSVSFAIQKGVQISRSIVRWYKHNDMADLERVLEEIRMDDILHKKRLTRRFIVSEGLSANHGDIAPLDKLVELKKKYKYRLVLDESQSIGVVGSRGAGLTDLFNIPAADVDMIVGSMANALCSSGGFCAGSEEIIDHQRLSGLAYCFSASIPAMLAVSASEAIKIIKDQPAALTELAERGKVFRQTLLQKTLEPYIDLDSGDLENPAPFFHIRARSSFLQSRLLDSETELSRNEEEYLLQDVVDECAHQGILVTRAKYVIDQERVCPRPSIKISVTIGLTKKENEKAAGIVKSAIIKVFSKWRK</sequence>
<comment type="cofactor">
    <cofactor evidence="1">
        <name>pyridoxal 5'-phosphate</name>
        <dbReference type="ChEBI" id="CHEBI:597326"/>
    </cofactor>
</comment>
<feature type="repeat" description="WD" evidence="13">
    <location>
        <begin position="181"/>
        <end position="222"/>
    </location>
</feature>
<evidence type="ECO:0000313" key="16">
    <source>
        <dbReference type="Proteomes" id="UP000053815"/>
    </source>
</evidence>
<dbReference type="AlphaFoldDB" id="A0A0C9M742"/>
<feature type="domain" description="Aminotransferase class I/classII large" evidence="14">
    <location>
        <begin position="406"/>
        <end position="783"/>
    </location>
</feature>
<feature type="repeat" description="WD" evidence="13">
    <location>
        <begin position="223"/>
        <end position="266"/>
    </location>
</feature>
<dbReference type="PROSITE" id="PS50294">
    <property type="entry name" value="WD_REPEATS_REGION"/>
    <property type="match status" value="4"/>
</dbReference>
<dbReference type="PROSITE" id="PS00678">
    <property type="entry name" value="WD_REPEATS_1"/>
    <property type="match status" value="2"/>
</dbReference>
<evidence type="ECO:0000256" key="9">
    <source>
        <dbReference type="ARBA" id="ARBA00022898"/>
    </source>
</evidence>
<dbReference type="PROSITE" id="PS50082">
    <property type="entry name" value="WD_REPEATS_2"/>
    <property type="match status" value="6"/>
</dbReference>
<dbReference type="InterPro" id="IPR001680">
    <property type="entry name" value="WD40_rpt"/>
</dbReference>
<keyword evidence="16" id="KW-1185">Reference proteome</keyword>
<evidence type="ECO:0000256" key="13">
    <source>
        <dbReference type="PROSITE-ProRule" id="PRU00221"/>
    </source>
</evidence>
<feature type="repeat" description="WD" evidence="13">
    <location>
        <begin position="267"/>
        <end position="296"/>
    </location>
</feature>
<dbReference type="InterPro" id="IPR019775">
    <property type="entry name" value="WD40_repeat_CS"/>
</dbReference>
<dbReference type="PANTHER" id="PTHR13693">
    <property type="entry name" value="CLASS II AMINOTRANSFERASE/8-AMINO-7-OXONONANOATE SYNTHASE"/>
    <property type="match status" value="1"/>
</dbReference>
<dbReference type="InterPro" id="IPR036322">
    <property type="entry name" value="WD40_repeat_dom_sf"/>
</dbReference>